<feature type="region of interest" description="Disordered" evidence="3">
    <location>
        <begin position="342"/>
        <end position="390"/>
    </location>
</feature>
<protein>
    <recommendedName>
        <fullName evidence="1">diguanylate cyclase</fullName>
        <ecNumber evidence="1">2.7.7.65</ecNumber>
    </recommendedName>
</protein>
<evidence type="ECO:0000256" key="1">
    <source>
        <dbReference type="ARBA" id="ARBA00012528"/>
    </source>
</evidence>
<name>A1WWR3_HALHL</name>
<dbReference type="InterPro" id="IPR050469">
    <property type="entry name" value="Diguanylate_Cyclase"/>
</dbReference>
<evidence type="ECO:0000256" key="4">
    <source>
        <dbReference type="SAM" id="Phobius"/>
    </source>
</evidence>
<dbReference type="CDD" id="cd01949">
    <property type="entry name" value="GGDEF"/>
    <property type="match status" value="1"/>
</dbReference>
<dbReference type="Gene3D" id="3.30.70.270">
    <property type="match status" value="1"/>
</dbReference>
<keyword evidence="7" id="KW-1185">Reference proteome</keyword>
<dbReference type="HOGENOM" id="CLU_054734_0_0_6"/>
<dbReference type="PANTHER" id="PTHR45138">
    <property type="entry name" value="REGULATORY COMPONENTS OF SENSORY TRANSDUCTION SYSTEM"/>
    <property type="match status" value="1"/>
</dbReference>
<keyword evidence="4" id="KW-0472">Membrane</keyword>
<feature type="domain" description="GGDEF" evidence="5">
    <location>
        <begin position="263"/>
        <end position="412"/>
    </location>
</feature>
<comment type="catalytic activity">
    <reaction evidence="2">
        <text>2 GTP = 3',3'-c-di-GMP + 2 diphosphate</text>
        <dbReference type="Rhea" id="RHEA:24898"/>
        <dbReference type="ChEBI" id="CHEBI:33019"/>
        <dbReference type="ChEBI" id="CHEBI:37565"/>
        <dbReference type="ChEBI" id="CHEBI:58805"/>
        <dbReference type="EC" id="2.7.7.65"/>
    </reaction>
</comment>
<dbReference type="InterPro" id="IPR029787">
    <property type="entry name" value="Nucleotide_cyclase"/>
</dbReference>
<feature type="transmembrane region" description="Helical" evidence="4">
    <location>
        <begin position="68"/>
        <end position="85"/>
    </location>
</feature>
<reference evidence="7" key="1">
    <citation type="submission" date="2006-12" db="EMBL/GenBank/DDBJ databases">
        <title>Complete sequence of Halorhodospira halophila SL1.</title>
        <authorList>
            <consortium name="US DOE Joint Genome Institute"/>
            <person name="Copeland A."/>
            <person name="Lucas S."/>
            <person name="Lapidus A."/>
            <person name="Barry K."/>
            <person name="Detter J.C."/>
            <person name="Glavina del Rio T."/>
            <person name="Hammon N."/>
            <person name="Israni S."/>
            <person name="Dalin E."/>
            <person name="Tice H."/>
            <person name="Pitluck S."/>
            <person name="Saunders E."/>
            <person name="Brettin T."/>
            <person name="Bruce D."/>
            <person name="Han C."/>
            <person name="Tapia R."/>
            <person name="Schmutz J."/>
            <person name="Larimer F."/>
            <person name="Land M."/>
            <person name="Hauser L."/>
            <person name="Kyrpides N."/>
            <person name="Mikhailova N."/>
            <person name="Hoff W."/>
            <person name="Richardson P."/>
        </authorList>
    </citation>
    <scope>NUCLEOTIDE SEQUENCE [LARGE SCALE GENOMIC DNA]</scope>
    <source>
        <strain evidence="7">DSM 244 / SL1</strain>
    </source>
</reference>
<feature type="transmembrane region" description="Helical" evidence="4">
    <location>
        <begin position="91"/>
        <end position="108"/>
    </location>
</feature>
<dbReference type="SMART" id="SM00267">
    <property type="entry name" value="GGDEF"/>
    <property type="match status" value="1"/>
</dbReference>
<dbReference type="PROSITE" id="PS50887">
    <property type="entry name" value="GGDEF"/>
    <property type="match status" value="1"/>
</dbReference>
<reference evidence="6 7" key="2">
    <citation type="journal article" date="2013" name="Stand. Genomic Sci.">
        <title>Complete genome sequence of Halorhodospira halophila SL1.</title>
        <authorList>
            <person name="Challacombe J.F."/>
            <person name="Majid S."/>
            <person name="Deole R."/>
            <person name="Brettin T.S."/>
            <person name="Bruce D."/>
            <person name="Delano S.F."/>
            <person name="Detter J.C."/>
            <person name="Gleasner C.D."/>
            <person name="Han C.S."/>
            <person name="Misra M."/>
            <person name="Reitenga K.G."/>
            <person name="Mikhailova N."/>
            <person name="Woyke T."/>
            <person name="Pitluck S."/>
            <person name="Nolan M."/>
            <person name="Land M.L."/>
            <person name="Saunders E."/>
            <person name="Tapia R."/>
            <person name="Lapidus A."/>
            <person name="Ivanova N."/>
            <person name="Hoff W.D."/>
        </authorList>
    </citation>
    <scope>NUCLEOTIDE SEQUENCE [LARGE SCALE GENOMIC DNA]</scope>
    <source>
        <strain evidence="7">DSM 244 / SL1</strain>
    </source>
</reference>
<dbReference type="OrthoDB" id="9812260at2"/>
<evidence type="ECO:0000259" key="5">
    <source>
        <dbReference type="PROSITE" id="PS50887"/>
    </source>
</evidence>
<feature type="transmembrane region" description="Helical" evidence="4">
    <location>
        <begin position="120"/>
        <end position="137"/>
    </location>
</feature>
<organism evidence="6 7">
    <name type="scientific">Halorhodospira halophila (strain DSM 244 / SL1)</name>
    <name type="common">Ectothiorhodospira halophila (strain DSM 244 / SL1)</name>
    <dbReference type="NCBI Taxonomy" id="349124"/>
    <lineage>
        <taxon>Bacteria</taxon>
        <taxon>Pseudomonadati</taxon>
        <taxon>Pseudomonadota</taxon>
        <taxon>Gammaproteobacteria</taxon>
        <taxon>Chromatiales</taxon>
        <taxon>Ectothiorhodospiraceae</taxon>
        <taxon>Halorhodospira</taxon>
    </lineage>
</organism>
<proteinExistence type="predicted"/>
<dbReference type="GO" id="GO:0043709">
    <property type="term" value="P:cell adhesion involved in single-species biofilm formation"/>
    <property type="evidence" value="ECO:0007669"/>
    <property type="project" value="TreeGrafter"/>
</dbReference>
<evidence type="ECO:0000256" key="2">
    <source>
        <dbReference type="ARBA" id="ARBA00034247"/>
    </source>
</evidence>
<feature type="transmembrane region" description="Helical" evidence="4">
    <location>
        <begin position="214"/>
        <end position="233"/>
    </location>
</feature>
<dbReference type="PANTHER" id="PTHR45138:SF9">
    <property type="entry name" value="DIGUANYLATE CYCLASE DGCM-RELATED"/>
    <property type="match status" value="1"/>
</dbReference>
<keyword evidence="4" id="KW-1133">Transmembrane helix</keyword>
<evidence type="ECO:0000313" key="7">
    <source>
        <dbReference type="Proteomes" id="UP000000647"/>
    </source>
</evidence>
<evidence type="ECO:0000256" key="3">
    <source>
        <dbReference type="SAM" id="MobiDB-lite"/>
    </source>
</evidence>
<dbReference type="GO" id="GO:1902201">
    <property type="term" value="P:negative regulation of bacterial-type flagellum-dependent cell motility"/>
    <property type="evidence" value="ECO:0007669"/>
    <property type="project" value="TreeGrafter"/>
</dbReference>
<dbReference type="SUPFAM" id="SSF55073">
    <property type="entry name" value="Nucleotide cyclase"/>
    <property type="match status" value="1"/>
</dbReference>
<dbReference type="KEGG" id="hha:Hhal_1358"/>
<dbReference type="EMBL" id="CP000544">
    <property type="protein sequence ID" value="ABM62125.1"/>
    <property type="molecule type" value="Genomic_DNA"/>
</dbReference>
<feature type="transmembrane region" description="Helical" evidence="4">
    <location>
        <begin position="12"/>
        <end position="33"/>
    </location>
</feature>
<dbReference type="STRING" id="349124.Hhal_1358"/>
<feature type="transmembrane region" description="Helical" evidence="4">
    <location>
        <begin position="167"/>
        <end position="184"/>
    </location>
</feature>
<accession>A1WWR3</accession>
<dbReference type="Pfam" id="PF00990">
    <property type="entry name" value="GGDEF"/>
    <property type="match status" value="2"/>
</dbReference>
<keyword evidence="4" id="KW-0812">Transmembrane</keyword>
<dbReference type="eggNOG" id="COG3706">
    <property type="taxonomic scope" value="Bacteria"/>
</dbReference>
<gene>
    <name evidence="6" type="ordered locus">Hhal_1358</name>
</gene>
<dbReference type="InterPro" id="IPR043128">
    <property type="entry name" value="Rev_trsase/Diguanyl_cyclase"/>
</dbReference>
<dbReference type="GO" id="GO:0005886">
    <property type="term" value="C:plasma membrane"/>
    <property type="evidence" value="ECO:0007669"/>
    <property type="project" value="TreeGrafter"/>
</dbReference>
<feature type="compositionally biased region" description="Basic and acidic residues" evidence="3">
    <location>
        <begin position="346"/>
        <end position="370"/>
    </location>
</feature>
<dbReference type="RefSeq" id="WP_011814147.1">
    <property type="nucleotide sequence ID" value="NC_008789.1"/>
</dbReference>
<dbReference type="Proteomes" id="UP000000647">
    <property type="component" value="Chromosome"/>
</dbReference>
<evidence type="ECO:0000313" key="6">
    <source>
        <dbReference type="EMBL" id="ABM62125.1"/>
    </source>
</evidence>
<feature type="transmembrane region" description="Helical" evidence="4">
    <location>
        <begin position="45"/>
        <end position="63"/>
    </location>
</feature>
<dbReference type="AlphaFoldDB" id="A1WWR3"/>
<dbReference type="InterPro" id="IPR000160">
    <property type="entry name" value="GGDEF_dom"/>
</dbReference>
<feature type="transmembrane region" description="Helical" evidence="4">
    <location>
        <begin position="191"/>
        <end position="208"/>
    </location>
</feature>
<sequence>MAALQRLLSSAWLLHLLVLAALAGWILVLNAPFPRPAVALLEAHQLEILGVGGGLVAVLALLYRRANLALQAAVISLSIAGLGVAPSPAHGVTAAAILLPINILILALLDERGLLSRDGLWRCAALVLQVLLVLGLFRHQPAWLEALAATHFLPAAVSSWSSLPDQGLLLGVLAVAGLLSWALLHPNPPHIGAFSALVTATVGLELSLMRHGSLVLPTLLAVVALHLLLFAVLQEAHRMAFRDGLTGLPNRRAMDTLTQGLSGRYTIAMMDIDHFKAFNDTYGHEIGDQVLRRVASNIGRVGAGGRPFRYGGEEFSVVFPGRSPDEAVGALEAVRQAIADTPFRLRSADRPADDKRGSRERSGQRGEQETRITISIGVAEPESTSASADDVVQAADQALYRAKKGGRNRLAR</sequence>
<dbReference type="GO" id="GO:0052621">
    <property type="term" value="F:diguanylate cyclase activity"/>
    <property type="evidence" value="ECO:0007669"/>
    <property type="project" value="UniProtKB-EC"/>
</dbReference>
<dbReference type="NCBIfam" id="TIGR00254">
    <property type="entry name" value="GGDEF"/>
    <property type="match status" value="1"/>
</dbReference>
<dbReference type="EC" id="2.7.7.65" evidence="1"/>